<name>A0AAU6PYC1_9DEIO</name>
<dbReference type="AlphaFoldDB" id="A0AAU6PYC1"/>
<dbReference type="PANTHER" id="PTHR33841">
    <property type="entry name" value="DNA METHYLTRANSFERASE YEEA-RELATED"/>
    <property type="match status" value="1"/>
</dbReference>
<dbReference type="InterPro" id="IPR029063">
    <property type="entry name" value="SAM-dependent_MTases_sf"/>
</dbReference>
<evidence type="ECO:0000256" key="2">
    <source>
        <dbReference type="ARBA" id="ARBA00022603"/>
    </source>
</evidence>
<dbReference type="GO" id="GO:0003677">
    <property type="term" value="F:DNA binding"/>
    <property type="evidence" value="ECO:0007669"/>
    <property type="project" value="InterPro"/>
</dbReference>
<dbReference type="GO" id="GO:0032259">
    <property type="term" value="P:methylation"/>
    <property type="evidence" value="ECO:0007669"/>
    <property type="project" value="UniProtKB-KW"/>
</dbReference>
<dbReference type="Pfam" id="PF18135">
    <property type="entry name" value="Type_ISP_C"/>
    <property type="match status" value="1"/>
</dbReference>
<dbReference type="InterPro" id="IPR050953">
    <property type="entry name" value="N4_N6_ade-DNA_methylase"/>
</dbReference>
<evidence type="ECO:0000259" key="5">
    <source>
        <dbReference type="Pfam" id="PF02384"/>
    </source>
</evidence>
<keyword evidence="3" id="KW-0808">Transferase</keyword>
<organism evidence="7">
    <name type="scientific">Deinococcus sp. VB142</name>
    <dbReference type="NCBI Taxonomy" id="3112952"/>
    <lineage>
        <taxon>Bacteria</taxon>
        <taxon>Thermotogati</taxon>
        <taxon>Deinococcota</taxon>
        <taxon>Deinococci</taxon>
        <taxon>Deinococcales</taxon>
        <taxon>Deinococcaceae</taxon>
        <taxon>Deinococcus</taxon>
    </lineage>
</organism>
<dbReference type="PRINTS" id="PR00507">
    <property type="entry name" value="N12N6MTFRASE"/>
</dbReference>
<dbReference type="InterPro" id="IPR041635">
    <property type="entry name" value="Type_ISP_LLaBIII_C"/>
</dbReference>
<reference evidence="7" key="1">
    <citation type="submission" date="2024-03" db="EMBL/GenBank/DDBJ databases">
        <title>Deinococcus weizhi sp. nov., isolated from human skin.</title>
        <authorList>
            <person name="Wei Z."/>
            <person name="Tian F."/>
            <person name="Yang C."/>
            <person name="Xin L.T."/>
            <person name="Wen Z.J."/>
            <person name="Lan K.C."/>
            <person name="Yu L."/>
            <person name="Zhe W."/>
            <person name="Dan F.D."/>
            <person name="Jun W."/>
            <person name="Rui Z."/>
            <person name="Yong X.J."/>
            <person name="Ting Y."/>
            <person name="Wei X."/>
            <person name="Xu Z.G."/>
            <person name="Xin Z."/>
            <person name="Dong F.G."/>
            <person name="Ni X.M."/>
            <person name="Zheng M.G."/>
            <person name="Chun Y."/>
            <person name="Qian W.X."/>
        </authorList>
    </citation>
    <scope>NUCLEOTIDE SEQUENCE</scope>
    <source>
        <strain evidence="7">VB142</strain>
    </source>
</reference>
<evidence type="ECO:0000256" key="4">
    <source>
        <dbReference type="ARBA" id="ARBA00047942"/>
    </source>
</evidence>
<dbReference type="EC" id="2.1.1.72" evidence="1"/>
<evidence type="ECO:0000256" key="1">
    <source>
        <dbReference type="ARBA" id="ARBA00011900"/>
    </source>
</evidence>
<dbReference type="SUPFAM" id="SSF53335">
    <property type="entry name" value="S-adenosyl-L-methionine-dependent methyltransferases"/>
    <property type="match status" value="1"/>
</dbReference>
<comment type="catalytic activity">
    <reaction evidence="4">
        <text>a 2'-deoxyadenosine in DNA + S-adenosyl-L-methionine = an N(6)-methyl-2'-deoxyadenosine in DNA + S-adenosyl-L-homocysteine + H(+)</text>
        <dbReference type="Rhea" id="RHEA:15197"/>
        <dbReference type="Rhea" id="RHEA-COMP:12418"/>
        <dbReference type="Rhea" id="RHEA-COMP:12419"/>
        <dbReference type="ChEBI" id="CHEBI:15378"/>
        <dbReference type="ChEBI" id="CHEBI:57856"/>
        <dbReference type="ChEBI" id="CHEBI:59789"/>
        <dbReference type="ChEBI" id="CHEBI:90615"/>
        <dbReference type="ChEBI" id="CHEBI:90616"/>
        <dbReference type="EC" id="2.1.1.72"/>
    </reaction>
</comment>
<sequence>MPNHNPAEAAVLAYFAEVRAVQATGAGVAETSYYPALFNLLGAVGSALKPRVYAVNHLANLGAGIPDGGFFDSSQLQRGEELEVLKGQLPSRGALEVKSPAEAVADIGTGKQVAKYLDLYGLVLVTNLRGFALYKKGHDGPLETLELTPSADAFRALLSSESERAALAAPLAEFLTRALLTNAPLTTPEGVAWFLASYAREAKHRLERAPLAELAPLKKALSEALDLNFTGEQGERFFRATLVQTLWYGLFSGWVLHTEKTPDQPFNWRMAAWELHLPVMQSLFGQLANPSAQRSLNLTDLLDRTAATLERVEWETFAAKFQGDAVQYFYEPFLAAYDPELRKQFGVWYTPADVVEYMVERVDQALRQDLGLNLGLADPSVYVLDPATGTGSYLTATLARIERTLRAQPDWDDASADELKTAATQRLFGFEIMPAPYVIAHMRMGQQLARLGKPLEGNERAAIYLTNALTNWHSAPPRLDMPELQAEQDAAQHVKQQRPILVILGNPPYSAFVGTSQDEEGGLIDEYKQGLVSEWGIKKFNLDDLYVRFFRVAERKIGQTGRGIVCFISPYSYLSDPSFVVMRRRLLGEFDLLSIDNLNGDSRETGKRTPDGLPDPSIFSTPLNRAGIRTGTAISLMVKVGAGVEQRVSYREFWGAGKAEALRQSLSAGGPAYELAHPTPENRYSLRPMNESGDYGTWPKVVDLAEVPPFNGPIERRGLALIDMDESALAYRIGSYFNPEIADATVDSLHPKLMMTGNRIVGSDARRKLLAEHTFSAENIVRYPFKPFDVRYAYLANIRPLFSEPSPQLLEQRSPENAFFVTRDMADKTAEGIPFYFSSVPVDYHLLAGEARHFPILLNSTSAQSDGLFSDAPTSTRANLSPLARTYLSALGAPDPDSSPEAAALLWHHALAVGFSAAYLTENAAGVAADWPRIPLPATLEALQASARLGARVAELLDNPHAATAPELGAVGRLKKVDAAAAAAQGYEVRAGWGNLQRGNVVMPGRGRVTERAASDLPSELGGRVLDVALNDGWVWENVPLSVWEYTIGGYQVVKKWLSYREFGVLGRALTLDEAREVSRMARRLAELVRLGPQLDANYERVRGNVWVSAKS</sequence>
<dbReference type="RefSeq" id="WP_339093796.1">
    <property type="nucleotide sequence ID" value="NZ_CP149782.1"/>
</dbReference>
<keyword evidence="2" id="KW-0489">Methyltransferase</keyword>
<accession>A0AAU6PYC1</accession>
<dbReference type="GO" id="GO:0009007">
    <property type="term" value="F:site-specific DNA-methyltransferase (adenine-specific) activity"/>
    <property type="evidence" value="ECO:0007669"/>
    <property type="project" value="UniProtKB-EC"/>
</dbReference>
<proteinExistence type="predicted"/>
<protein>
    <recommendedName>
        <fullName evidence="1">site-specific DNA-methyltransferase (adenine-specific)</fullName>
        <ecNumber evidence="1">2.1.1.72</ecNumber>
    </recommendedName>
</protein>
<feature type="domain" description="Type ISP restriction-modification enzyme LLaBIII C-terminal specificity" evidence="6">
    <location>
        <begin position="758"/>
        <end position="1080"/>
    </location>
</feature>
<dbReference type="PANTHER" id="PTHR33841:SF1">
    <property type="entry name" value="DNA METHYLTRANSFERASE A"/>
    <property type="match status" value="1"/>
</dbReference>
<dbReference type="EMBL" id="CP149782">
    <property type="protein sequence ID" value="WYF43273.1"/>
    <property type="molecule type" value="Genomic_DNA"/>
</dbReference>
<gene>
    <name evidence="7" type="ORF">WDJ50_07455</name>
</gene>
<evidence type="ECO:0000313" key="7">
    <source>
        <dbReference type="EMBL" id="WYF43273.1"/>
    </source>
</evidence>
<evidence type="ECO:0000256" key="3">
    <source>
        <dbReference type="ARBA" id="ARBA00022679"/>
    </source>
</evidence>
<evidence type="ECO:0000259" key="6">
    <source>
        <dbReference type="Pfam" id="PF18135"/>
    </source>
</evidence>
<dbReference type="REBASE" id="816309">
    <property type="entry name" value="DspVB142ORF7455P"/>
</dbReference>
<dbReference type="Gene3D" id="3.40.50.150">
    <property type="entry name" value="Vaccinia Virus protein VP39"/>
    <property type="match status" value="1"/>
</dbReference>
<dbReference type="Pfam" id="PF02384">
    <property type="entry name" value="N6_Mtase"/>
    <property type="match status" value="1"/>
</dbReference>
<dbReference type="InterPro" id="IPR003356">
    <property type="entry name" value="DNA_methylase_A-5"/>
</dbReference>
<dbReference type="GO" id="GO:0008170">
    <property type="term" value="F:N-methyltransferase activity"/>
    <property type="evidence" value="ECO:0007669"/>
    <property type="project" value="InterPro"/>
</dbReference>
<feature type="domain" description="DNA methylase adenine-specific" evidence="5">
    <location>
        <begin position="324"/>
        <end position="511"/>
    </location>
</feature>